<feature type="transmembrane region" description="Helical" evidence="1">
    <location>
        <begin position="58"/>
        <end position="77"/>
    </location>
</feature>
<feature type="transmembrane region" description="Helical" evidence="1">
    <location>
        <begin position="89"/>
        <end position="111"/>
    </location>
</feature>
<proteinExistence type="predicted"/>
<keyword evidence="1" id="KW-0812">Transmembrane</keyword>
<dbReference type="EMBL" id="JACHXK010000010">
    <property type="protein sequence ID" value="MBB3112091.1"/>
    <property type="molecule type" value="Genomic_DNA"/>
</dbReference>
<evidence type="ECO:0000313" key="3">
    <source>
        <dbReference type="Proteomes" id="UP000570361"/>
    </source>
</evidence>
<feature type="transmembrane region" description="Helical" evidence="1">
    <location>
        <begin position="12"/>
        <end position="38"/>
    </location>
</feature>
<keyword evidence="1" id="KW-0472">Membrane</keyword>
<accession>A0A7W5FP77</accession>
<name>A0A7W5FP77_9BACL</name>
<keyword evidence="1" id="KW-1133">Transmembrane helix</keyword>
<dbReference type="AlphaFoldDB" id="A0A7W5FP77"/>
<dbReference type="Proteomes" id="UP000570361">
    <property type="component" value="Unassembled WGS sequence"/>
</dbReference>
<protein>
    <submittedName>
        <fullName evidence="2">Uncharacterized protein</fullName>
    </submittedName>
</protein>
<gene>
    <name evidence="2" type="ORF">FHS18_004169</name>
</gene>
<sequence>MSSLTMLKQSKVKYLLLLPSSVVTFLVLFSSYILIFGFEYHHRYRDGYIGPSAGSQRFGFALLALYPILIYLLTWLYNRGSNGILRRLIRSLFHTFVILAVGILVSFPFLFPAYFPLMD</sequence>
<comment type="caution">
    <text evidence="2">The sequence shown here is derived from an EMBL/GenBank/DDBJ whole genome shotgun (WGS) entry which is preliminary data.</text>
</comment>
<organism evidence="2 3">
    <name type="scientific">Paenibacillus phyllosphaerae</name>
    <dbReference type="NCBI Taxonomy" id="274593"/>
    <lineage>
        <taxon>Bacteria</taxon>
        <taxon>Bacillati</taxon>
        <taxon>Bacillota</taxon>
        <taxon>Bacilli</taxon>
        <taxon>Bacillales</taxon>
        <taxon>Paenibacillaceae</taxon>
        <taxon>Paenibacillus</taxon>
    </lineage>
</organism>
<reference evidence="2 3" key="1">
    <citation type="submission" date="2020-08" db="EMBL/GenBank/DDBJ databases">
        <title>Genomic Encyclopedia of Type Strains, Phase III (KMG-III): the genomes of soil and plant-associated and newly described type strains.</title>
        <authorList>
            <person name="Whitman W."/>
        </authorList>
    </citation>
    <scope>NUCLEOTIDE SEQUENCE [LARGE SCALE GENOMIC DNA]</scope>
    <source>
        <strain evidence="2 3">CECT 5862</strain>
    </source>
</reference>
<evidence type="ECO:0000256" key="1">
    <source>
        <dbReference type="SAM" id="Phobius"/>
    </source>
</evidence>
<evidence type="ECO:0000313" key="2">
    <source>
        <dbReference type="EMBL" id="MBB3112091.1"/>
    </source>
</evidence>
<keyword evidence="3" id="KW-1185">Reference proteome</keyword>